<feature type="compositionally biased region" description="Low complexity" evidence="1">
    <location>
        <begin position="416"/>
        <end position="430"/>
    </location>
</feature>
<feature type="compositionally biased region" description="Basic and acidic residues" evidence="1">
    <location>
        <begin position="1071"/>
        <end position="1080"/>
    </location>
</feature>
<dbReference type="OrthoDB" id="2528682at2759"/>
<feature type="region of interest" description="Disordered" evidence="1">
    <location>
        <begin position="503"/>
        <end position="582"/>
    </location>
</feature>
<feature type="region of interest" description="Disordered" evidence="1">
    <location>
        <begin position="596"/>
        <end position="644"/>
    </location>
</feature>
<accession>A0A061AFQ1</accession>
<feature type="region of interest" description="Disordered" evidence="1">
    <location>
        <begin position="839"/>
        <end position="1134"/>
    </location>
</feature>
<feature type="compositionally biased region" description="Pro residues" evidence="1">
    <location>
        <begin position="782"/>
        <end position="794"/>
    </location>
</feature>
<feature type="compositionally biased region" description="Acidic residues" evidence="1">
    <location>
        <begin position="550"/>
        <end position="562"/>
    </location>
</feature>
<feature type="region of interest" description="Disordered" evidence="1">
    <location>
        <begin position="780"/>
        <end position="825"/>
    </location>
</feature>
<dbReference type="EMBL" id="LK052937">
    <property type="protein sequence ID" value="CDR36375.1"/>
    <property type="molecule type" value="Genomic_DNA"/>
</dbReference>
<feature type="compositionally biased region" description="Polar residues" evidence="1">
    <location>
        <begin position="993"/>
        <end position="1022"/>
    </location>
</feature>
<organism evidence="2">
    <name type="scientific">Rhodotorula toruloides</name>
    <name type="common">Yeast</name>
    <name type="synonym">Rhodosporidium toruloides</name>
    <dbReference type="NCBI Taxonomy" id="5286"/>
    <lineage>
        <taxon>Eukaryota</taxon>
        <taxon>Fungi</taxon>
        <taxon>Dikarya</taxon>
        <taxon>Basidiomycota</taxon>
        <taxon>Pucciniomycotina</taxon>
        <taxon>Microbotryomycetes</taxon>
        <taxon>Sporidiobolales</taxon>
        <taxon>Sporidiobolaceae</taxon>
        <taxon>Rhodotorula</taxon>
    </lineage>
</organism>
<feature type="compositionally biased region" description="Basic and acidic residues" evidence="1">
    <location>
        <begin position="526"/>
        <end position="549"/>
    </location>
</feature>
<feature type="compositionally biased region" description="Basic and acidic residues" evidence="1">
    <location>
        <begin position="22"/>
        <end position="37"/>
    </location>
</feature>
<protein>
    <submittedName>
        <fullName evidence="2">RHTO0S02e01288g1_1</fullName>
    </submittedName>
</protein>
<proteinExistence type="predicted"/>
<feature type="region of interest" description="Disordered" evidence="1">
    <location>
        <begin position="356"/>
        <end position="449"/>
    </location>
</feature>
<evidence type="ECO:0000313" key="2">
    <source>
        <dbReference type="EMBL" id="CDR36375.1"/>
    </source>
</evidence>
<evidence type="ECO:0000256" key="1">
    <source>
        <dbReference type="SAM" id="MobiDB-lite"/>
    </source>
</evidence>
<feature type="compositionally biased region" description="Basic residues" evidence="1">
    <location>
        <begin position="516"/>
        <end position="525"/>
    </location>
</feature>
<feature type="compositionally biased region" description="Low complexity" evidence="1">
    <location>
        <begin position="811"/>
        <end position="824"/>
    </location>
</feature>
<sequence>MAEESPFAHDPPTMRSGPSHAAGREEEGREWEARRVEQGASEGAQGTSKGRRIDEKVVTDLVQHLFSPHTAGDVPASTVALVSPHLSISLPFLPAPAPPFHAQTTGDEDEQIAISSLSHKALALFRFPAHAVNVLPFASWTPRVYNVGETTLAVAVPEHEKGKGKAKAEEHLEIVEKWNAEVEWVMEIGSLRGASVTDEGPGLSKRGGLLTRSMPRKVELVFTSHQPPPMPPSGVVQSAALASNVGPFDVPHSLTSEISPASPPDLIEAAGEEEHNLALTHVRYLFPQPLTIPLVPSYFQDVALSLVFGFVGWIVPFAFFLLRAFGFADLANVTTKTPSRQMLVLAEWLEYEHERRGGAKAVTQPAGTSASASSQPFEGPSRRASIASQSPTHEHSKNPVVHSALRRSEHVHRRCASTAPSTSTSTSSATLLGSPEEPHHVHFASGPQSSSTLFSKITDIVQSLLLHVRQTLDDITALAWTIRQTVVLVTEFLGSVFSVGKGVLQGGDGEEEAKAHGVKRRRSSVQHHEGRGRSRDMGAEKRTKHHEGEDVGDEAEEEEEEEEHPKPMPTSYPMVRSPDLSRGGFSVEKHVAFAGKRSASAPPTPLTPQVPFTRPSLPRRASSNEPEGEPYIPPTDPAHHNLPSIATADTPLARLHTEVSRDAASRGRSLSPVLAEEYSHHGVPERAYSVEGRERAEAAKEAAEIGRELMGSPDELEAVEGVEKQLEEKREKLLTKMQQEGGVEKAAAGGASGGGDSQFYGLAAAQSVFADPYFTSLTRMLPPAPHGPTPPPMHRPTDTASSTPPVLSPFSSLAQSAPSTSSAAPGTVALSLAQKLHALAPGQRRTKEEAIDTPVEPQTPEEGFDEGHKPAPASSGRRKSRDYGFEMSEAMAPPGSRQPKVEEEPEVTAATAEKPSRITYRSLAEARAKAQEGEGEAEELEEATSGGKVVTSEEEGTTTPRAAILTDPTTPPTARPMKEPRSAPTAFTPPESPTASTFPSSSVAPPSEAQTSRLIRSHSYPSDTDLKHYYSPSSTLLSGEGALGGAEGPSPAEGVKAGTGMSKGVTVGQDDSPRVVRGEEAGEELEEERAEKAPLHHPLPGGSSTAGATHAGGPGEGAGGKKKRKSKGKKGGKK</sequence>
<feature type="compositionally biased region" description="Acidic residues" evidence="1">
    <location>
        <begin position="933"/>
        <end position="942"/>
    </location>
</feature>
<dbReference type="AlphaFoldDB" id="A0A061AFQ1"/>
<reference evidence="2" key="1">
    <citation type="journal article" date="2014" name="Genome Announc.">
        <title>Draft genome sequence of Rhodosporidium toruloides CECT1137, an oleaginous yeast of biotechnological interest.</title>
        <authorList>
            <person name="Morin N."/>
            <person name="Calcas X."/>
            <person name="Devillers H."/>
            <person name="Durrens P."/>
            <person name="Sherman D.J."/>
            <person name="Nicaud J.-M."/>
            <person name="Neuveglise C."/>
        </authorList>
    </citation>
    <scope>NUCLEOTIDE SEQUENCE</scope>
    <source>
        <strain evidence="2">CECT1137</strain>
    </source>
</reference>
<feature type="compositionally biased region" description="Polar residues" evidence="1">
    <location>
        <begin position="365"/>
        <end position="376"/>
    </location>
</feature>
<feature type="region of interest" description="Disordered" evidence="1">
    <location>
        <begin position="1"/>
        <end position="52"/>
    </location>
</feature>
<name>A0A061AFQ1_RHOTO</name>
<feature type="compositionally biased region" description="Basic residues" evidence="1">
    <location>
        <begin position="1120"/>
        <end position="1134"/>
    </location>
</feature>
<gene>
    <name evidence="2" type="ORF">RHTO0S_02e01288g</name>
</gene>